<proteinExistence type="predicted"/>
<dbReference type="PANTHER" id="PTHR35357:SF8">
    <property type="entry name" value="OS01G0111000 PROTEIN"/>
    <property type="match status" value="1"/>
</dbReference>
<evidence type="ECO:0000313" key="4">
    <source>
        <dbReference type="EMBL" id="KAG6618194.1"/>
    </source>
</evidence>
<dbReference type="SMART" id="SM00856">
    <property type="entry name" value="PMEI"/>
    <property type="match status" value="1"/>
</dbReference>
<dbReference type="GO" id="GO:0004857">
    <property type="term" value="F:enzyme inhibitor activity"/>
    <property type="evidence" value="ECO:0007669"/>
    <property type="project" value="InterPro"/>
</dbReference>
<evidence type="ECO:0000256" key="1">
    <source>
        <dbReference type="ARBA" id="ARBA00022729"/>
    </source>
</evidence>
<gene>
    <name evidence="5" type="ORF">CIPAW_01G135900</name>
    <name evidence="6" type="ORF">I3842_01G134300</name>
    <name evidence="4" type="ORF">I3842_Q121300</name>
</gene>
<dbReference type="EMBL" id="MU229010">
    <property type="protein sequence ID" value="KAG6618194.1"/>
    <property type="molecule type" value="Genomic_DNA"/>
</dbReference>
<evidence type="ECO:0000313" key="6">
    <source>
        <dbReference type="EMBL" id="KAG6731555.1"/>
    </source>
</evidence>
<keyword evidence="1 2" id="KW-0732">Signal</keyword>
<sequence>MKLLLLIFLVQAVLQTIYLPASQGAVQPMDVGLIEQTCKHTPLYNLCVSILESDSRSSKADVTGLALILVDVLKAKATGTRNYIKTLLRGNLKGDVRRGLSSCADLYDNVLEVLIPEANEALQKGNPKFAEQAANDAGAEAGSCESSFSSGHSPLTESNKFMQDVSSVAAAIVRLLL</sequence>
<dbReference type="EMBL" id="CM031809">
    <property type="protein sequence ID" value="KAG6667951.1"/>
    <property type="molecule type" value="Genomic_DNA"/>
</dbReference>
<dbReference type="InterPro" id="IPR006501">
    <property type="entry name" value="Pectinesterase_inhib_dom"/>
</dbReference>
<feature type="chain" id="PRO_5035813265" description="Pectinesterase inhibitor domain-containing protein" evidence="2">
    <location>
        <begin position="16"/>
        <end position="177"/>
    </location>
</feature>
<evidence type="ECO:0000313" key="7">
    <source>
        <dbReference type="Proteomes" id="UP000811609"/>
    </source>
</evidence>
<dbReference type="PANTHER" id="PTHR35357">
    <property type="entry name" value="OS02G0537100 PROTEIN"/>
    <property type="match status" value="1"/>
</dbReference>
<feature type="signal peptide" evidence="2">
    <location>
        <begin position="1"/>
        <end position="15"/>
    </location>
</feature>
<dbReference type="NCBIfam" id="TIGR01614">
    <property type="entry name" value="PME_inhib"/>
    <property type="match status" value="1"/>
</dbReference>
<comment type="caution">
    <text evidence="5">The sequence shown here is derived from an EMBL/GenBank/DDBJ whole genome shotgun (WGS) entry which is preliminary data.</text>
</comment>
<dbReference type="EMBL" id="CM031825">
    <property type="protein sequence ID" value="KAG6731555.1"/>
    <property type="molecule type" value="Genomic_DNA"/>
</dbReference>
<organism evidence="5 7">
    <name type="scientific">Carya illinoinensis</name>
    <name type="common">Pecan</name>
    <dbReference type="NCBI Taxonomy" id="32201"/>
    <lineage>
        <taxon>Eukaryota</taxon>
        <taxon>Viridiplantae</taxon>
        <taxon>Streptophyta</taxon>
        <taxon>Embryophyta</taxon>
        <taxon>Tracheophyta</taxon>
        <taxon>Spermatophyta</taxon>
        <taxon>Magnoliopsida</taxon>
        <taxon>eudicotyledons</taxon>
        <taxon>Gunneridae</taxon>
        <taxon>Pentapetalae</taxon>
        <taxon>rosids</taxon>
        <taxon>fabids</taxon>
        <taxon>Fagales</taxon>
        <taxon>Juglandaceae</taxon>
        <taxon>Carya</taxon>
    </lineage>
</organism>
<protein>
    <recommendedName>
        <fullName evidence="3">Pectinesterase inhibitor domain-containing protein</fullName>
    </recommendedName>
</protein>
<dbReference type="Proteomes" id="UP000811246">
    <property type="component" value="Chromosome 1"/>
</dbReference>
<reference evidence="4" key="2">
    <citation type="submission" date="2021-01" db="EMBL/GenBank/DDBJ databases">
        <authorList>
            <person name="Lovell J.T."/>
            <person name="Bentley N."/>
            <person name="Bhattarai G."/>
            <person name="Jenkins J.W."/>
            <person name="Sreedasyam A."/>
            <person name="Alarcon Y."/>
            <person name="Bock C."/>
            <person name="Boston L."/>
            <person name="Carlson J."/>
            <person name="Cervantes K."/>
            <person name="Clermont K."/>
            <person name="Krom N."/>
            <person name="Kubenka K."/>
            <person name="Mamidi S."/>
            <person name="Mattison C."/>
            <person name="Monteros M."/>
            <person name="Pisani C."/>
            <person name="Plott C."/>
            <person name="Rajasekar S."/>
            <person name="Rhein H.S."/>
            <person name="Rohla C."/>
            <person name="Song M."/>
            <person name="Hilaire R.S."/>
            <person name="Shu S."/>
            <person name="Wells L."/>
            <person name="Wang X."/>
            <person name="Webber J."/>
            <person name="Heerema R.J."/>
            <person name="Klein P."/>
            <person name="Conner P."/>
            <person name="Grauke L."/>
            <person name="Grimwood J."/>
            <person name="Schmutz J."/>
            <person name="Randall J.J."/>
        </authorList>
    </citation>
    <scope>NUCLEOTIDE SEQUENCE</scope>
    <source>
        <tissue evidence="4">Leaf</tissue>
    </source>
</reference>
<dbReference type="CDD" id="cd15796">
    <property type="entry name" value="CIF_like"/>
    <property type="match status" value="1"/>
</dbReference>
<dbReference type="FunFam" id="1.20.140.40:FF:000009">
    <property type="entry name" value="Invertase/pectin methylesterase inhibitor family protein"/>
    <property type="match status" value="1"/>
</dbReference>
<dbReference type="Pfam" id="PF04043">
    <property type="entry name" value="PMEI"/>
    <property type="match status" value="1"/>
</dbReference>
<evidence type="ECO:0000313" key="5">
    <source>
        <dbReference type="EMBL" id="KAG6667951.1"/>
    </source>
</evidence>
<keyword evidence="7" id="KW-1185">Reference proteome</keyword>
<dbReference type="Proteomes" id="UP000811609">
    <property type="component" value="Chromosome 1"/>
</dbReference>
<dbReference type="AlphaFoldDB" id="A0A8T1RQ03"/>
<dbReference type="InterPro" id="IPR034087">
    <property type="entry name" value="C/VIF1"/>
</dbReference>
<accession>A0A8T1RQ03</accession>
<reference evidence="5" key="1">
    <citation type="submission" date="2020-12" db="EMBL/GenBank/DDBJ databases">
        <title>WGS assembly of Carya illinoinensis cv. Pawnee.</title>
        <authorList>
            <person name="Platts A."/>
            <person name="Shu S."/>
            <person name="Wright S."/>
            <person name="Barry K."/>
            <person name="Edger P."/>
            <person name="Pires J.C."/>
            <person name="Schmutz J."/>
        </authorList>
    </citation>
    <scope>NUCLEOTIDE SEQUENCE</scope>
    <source>
        <tissue evidence="5">Leaf</tissue>
    </source>
</reference>
<feature type="domain" description="Pectinesterase inhibitor" evidence="3">
    <location>
        <begin position="29"/>
        <end position="172"/>
    </location>
</feature>
<evidence type="ECO:0000259" key="3">
    <source>
        <dbReference type="SMART" id="SM00856"/>
    </source>
</evidence>
<name>A0A8T1RQ03_CARIL</name>
<evidence type="ECO:0000256" key="2">
    <source>
        <dbReference type="SAM" id="SignalP"/>
    </source>
</evidence>